<feature type="transmembrane region" description="Helical" evidence="1">
    <location>
        <begin position="287"/>
        <end position="314"/>
    </location>
</feature>
<feature type="transmembrane region" description="Helical" evidence="1">
    <location>
        <begin position="326"/>
        <end position="350"/>
    </location>
</feature>
<dbReference type="PANTHER" id="PTHR23028:SF131">
    <property type="entry name" value="BLR2367 PROTEIN"/>
    <property type="match status" value="1"/>
</dbReference>
<accession>A0A2A7MG99</accession>
<dbReference type="InterPro" id="IPR050879">
    <property type="entry name" value="Acyltransferase_3"/>
</dbReference>
<dbReference type="STRING" id="137838.GCA_001458595_01668"/>
<organism evidence="3 4">
    <name type="scientific">Clostridium neonatale</name>
    <dbReference type="NCBI Taxonomy" id="137838"/>
    <lineage>
        <taxon>Bacteria</taxon>
        <taxon>Bacillati</taxon>
        <taxon>Bacillota</taxon>
        <taxon>Clostridia</taxon>
        <taxon>Eubacteriales</taxon>
        <taxon>Clostridiaceae</taxon>
        <taxon>Clostridium</taxon>
    </lineage>
</organism>
<feature type="transmembrane region" description="Helical" evidence="1">
    <location>
        <begin position="170"/>
        <end position="187"/>
    </location>
</feature>
<dbReference type="GO" id="GO:0016747">
    <property type="term" value="F:acyltransferase activity, transferring groups other than amino-acyl groups"/>
    <property type="evidence" value="ECO:0007669"/>
    <property type="project" value="InterPro"/>
</dbReference>
<dbReference type="Pfam" id="PF01757">
    <property type="entry name" value="Acyl_transf_3"/>
    <property type="match status" value="1"/>
</dbReference>
<gene>
    <name evidence="3" type="ORF">CQ394_01135</name>
</gene>
<dbReference type="GO" id="GO:0016020">
    <property type="term" value="C:membrane"/>
    <property type="evidence" value="ECO:0007669"/>
    <property type="project" value="TreeGrafter"/>
</dbReference>
<keyword evidence="3" id="KW-0012">Acyltransferase</keyword>
<dbReference type="EMBL" id="PDCJ01000001">
    <property type="protein sequence ID" value="PEG30361.1"/>
    <property type="molecule type" value="Genomic_DNA"/>
</dbReference>
<feature type="transmembrane region" description="Helical" evidence="1">
    <location>
        <begin position="199"/>
        <end position="219"/>
    </location>
</feature>
<dbReference type="AlphaFoldDB" id="A0A2A7MG99"/>
<feature type="transmembrane region" description="Helical" evidence="1">
    <location>
        <begin position="254"/>
        <end position="281"/>
    </location>
</feature>
<keyword evidence="4" id="KW-1185">Reference proteome</keyword>
<dbReference type="Proteomes" id="UP000220840">
    <property type="component" value="Unassembled WGS sequence"/>
</dbReference>
<sequence>MLPKYRRTIMTIYLLIFAFILFLGVKIAPKGNFNEDFLSLKVSKGIQGFWAVCIIAHHFVQPFVYSGQGAGALSIFALIGFLFVGVFFFFSGYGLFKSYKNKPNYLNGFLRKRIPVVLVPLYVVNTILTVIVLVTGGTMYNDMNPLVMGMDNIFFRITTFLGITLMNSNAWYMITIAIFYIIFYLAFKYGKNEDKAFKIMGIFSIAYLIVGIAAGHGIFWLQGEWWYNTSFLLFIGMYVAKNEERIISCIKKRYATFFAISSVGTIVLTGVAIVVVMMLSYYRPGLAGRACSIVCLLCETLATTFFVSFILILTMKVRLNNKILDFLGIIALEIYLIHRFFLVVLNSQYITISNNILYLAAVYVCTIMTAIVLHQVDGMIVKAIQGKKYYDVELNKNHSS</sequence>
<keyword evidence="1" id="KW-0472">Membrane</keyword>
<reference evidence="3 4" key="1">
    <citation type="submission" date="2017-10" db="EMBL/GenBank/DDBJ databases">
        <title>Effective Description of Clostridium neonatale sp. nov. linked to necrotizing enterocolitis in neonates and a clarification of species assignable to the genus Clostridium (Prazmowski 1880) emend. Lawson and Rainey 2016.</title>
        <authorList>
            <person name="Bernard K."/>
            <person name="Burdz T."/>
            <person name="Wiebe D."/>
            <person name="Balcewich B."/>
            <person name="Alfa M."/>
            <person name="Bernier A.-M."/>
        </authorList>
    </citation>
    <scope>NUCLEOTIDE SEQUENCE [LARGE SCALE GENOMIC DNA]</scope>
    <source>
        <strain evidence="3 4">LCDC99A005</strain>
    </source>
</reference>
<keyword evidence="3" id="KW-0808">Transferase</keyword>
<evidence type="ECO:0000259" key="2">
    <source>
        <dbReference type="Pfam" id="PF01757"/>
    </source>
</evidence>
<feature type="transmembrane region" description="Helical" evidence="1">
    <location>
        <begin position="72"/>
        <end position="96"/>
    </location>
</feature>
<keyword evidence="1" id="KW-1133">Transmembrane helix</keyword>
<feature type="domain" description="Acyltransferase 3" evidence="2">
    <location>
        <begin position="46"/>
        <end position="373"/>
    </location>
</feature>
<dbReference type="GO" id="GO:0000271">
    <property type="term" value="P:polysaccharide biosynthetic process"/>
    <property type="evidence" value="ECO:0007669"/>
    <property type="project" value="TreeGrafter"/>
</dbReference>
<evidence type="ECO:0000256" key="1">
    <source>
        <dbReference type="SAM" id="Phobius"/>
    </source>
</evidence>
<dbReference type="PANTHER" id="PTHR23028">
    <property type="entry name" value="ACETYLTRANSFERASE"/>
    <property type="match status" value="1"/>
</dbReference>
<dbReference type="OrthoDB" id="2005627at2"/>
<feature type="transmembrane region" description="Helical" evidence="1">
    <location>
        <begin position="117"/>
        <end position="140"/>
    </location>
</feature>
<dbReference type="InterPro" id="IPR002656">
    <property type="entry name" value="Acyl_transf_3_dom"/>
</dbReference>
<feature type="transmembrane region" description="Helical" evidence="1">
    <location>
        <begin position="356"/>
        <end position="373"/>
    </location>
</feature>
<comment type="caution">
    <text evidence="3">The sequence shown here is derived from an EMBL/GenBank/DDBJ whole genome shotgun (WGS) entry which is preliminary data.</text>
</comment>
<protein>
    <submittedName>
        <fullName evidence="3">Acyltransferase</fullName>
    </submittedName>
</protein>
<proteinExistence type="predicted"/>
<keyword evidence="1" id="KW-0812">Transmembrane</keyword>
<evidence type="ECO:0000313" key="4">
    <source>
        <dbReference type="Proteomes" id="UP000220840"/>
    </source>
</evidence>
<feature type="transmembrane region" description="Helical" evidence="1">
    <location>
        <begin position="12"/>
        <end position="29"/>
    </location>
</feature>
<evidence type="ECO:0000313" key="3">
    <source>
        <dbReference type="EMBL" id="PEG30361.1"/>
    </source>
</evidence>
<name>A0A2A7MG99_9CLOT</name>